<name>A0ABQ1GCQ5_9GAMM</name>
<proteinExistence type="predicted"/>
<comment type="caution">
    <text evidence="1">The sequence shown here is derived from an EMBL/GenBank/DDBJ whole genome shotgun (WGS) entry which is preliminary data.</text>
</comment>
<evidence type="ECO:0000313" key="1">
    <source>
        <dbReference type="EMBL" id="GGA41060.1"/>
    </source>
</evidence>
<evidence type="ECO:0000313" key="2">
    <source>
        <dbReference type="Proteomes" id="UP000620046"/>
    </source>
</evidence>
<keyword evidence="2" id="KW-1185">Reference proteome</keyword>
<sequence>MHDDMDEYLEKNGKKRVLTTFDGDVVNACQYHIFGVGKVSACLIALVADYPHVVSHLKRFAAQCEG</sequence>
<gene>
    <name evidence="1" type="ORF">GCM10010981_32820</name>
</gene>
<protein>
    <submittedName>
        <fullName evidence="1">Uncharacterized protein</fullName>
    </submittedName>
</protein>
<accession>A0ABQ1GCQ5</accession>
<dbReference type="EMBL" id="BMJA01000002">
    <property type="protein sequence ID" value="GGA41060.1"/>
    <property type="molecule type" value="Genomic_DNA"/>
</dbReference>
<dbReference type="Proteomes" id="UP000620046">
    <property type="component" value="Unassembled WGS sequence"/>
</dbReference>
<organism evidence="1 2">
    <name type="scientific">Dyella nitratireducens</name>
    <dbReference type="NCBI Taxonomy" id="1849580"/>
    <lineage>
        <taxon>Bacteria</taxon>
        <taxon>Pseudomonadati</taxon>
        <taxon>Pseudomonadota</taxon>
        <taxon>Gammaproteobacteria</taxon>
        <taxon>Lysobacterales</taxon>
        <taxon>Rhodanobacteraceae</taxon>
        <taxon>Dyella</taxon>
    </lineage>
</organism>
<reference evidence="2" key="1">
    <citation type="journal article" date="2019" name="Int. J. Syst. Evol. Microbiol.">
        <title>The Global Catalogue of Microorganisms (GCM) 10K type strain sequencing project: providing services to taxonomists for standard genome sequencing and annotation.</title>
        <authorList>
            <consortium name="The Broad Institute Genomics Platform"/>
            <consortium name="The Broad Institute Genome Sequencing Center for Infectious Disease"/>
            <person name="Wu L."/>
            <person name="Ma J."/>
        </authorList>
    </citation>
    <scope>NUCLEOTIDE SEQUENCE [LARGE SCALE GENOMIC DNA]</scope>
    <source>
        <strain evidence="2">CGMCC 1.15439</strain>
    </source>
</reference>